<organism evidence="2 3">
    <name type="scientific">Botryotinia calthae</name>
    <dbReference type="NCBI Taxonomy" id="38488"/>
    <lineage>
        <taxon>Eukaryota</taxon>
        <taxon>Fungi</taxon>
        <taxon>Dikarya</taxon>
        <taxon>Ascomycota</taxon>
        <taxon>Pezizomycotina</taxon>
        <taxon>Leotiomycetes</taxon>
        <taxon>Helotiales</taxon>
        <taxon>Sclerotiniaceae</taxon>
        <taxon>Botryotinia</taxon>
    </lineage>
</organism>
<accession>A0A4Y8CKB5</accession>
<dbReference type="AlphaFoldDB" id="A0A4Y8CKB5"/>
<feature type="region of interest" description="Disordered" evidence="1">
    <location>
        <begin position="1"/>
        <end position="21"/>
    </location>
</feature>
<evidence type="ECO:0000313" key="2">
    <source>
        <dbReference type="EMBL" id="TEY36868.1"/>
    </source>
</evidence>
<feature type="compositionally biased region" description="Polar residues" evidence="1">
    <location>
        <begin position="1"/>
        <end position="13"/>
    </location>
</feature>
<reference evidence="2 3" key="1">
    <citation type="submission" date="2017-11" db="EMBL/GenBank/DDBJ databases">
        <title>Comparative genomics of Botrytis spp.</title>
        <authorList>
            <person name="Valero-Jimenez C.A."/>
            <person name="Tapia P."/>
            <person name="Veloso J."/>
            <person name="Silva-Moreno E."/>
            <person name="Staats M."/>
            <person name="Valdes J.H."/>
            <person name="Van Kan J.A.L."/>
        </authorList>
    </citation>
    <scope>NUCLEOTIDE SEQUENCE [LARGE SCALE GENOMIC DNA]</scope>
    <source>
        <strain evidence="2 3">MUCL2830</strain>
    </source>
</reference>
<dbReference type="EMBL" id="PHWZ01000539">
    <property type="protein sequence ID" value="TEY36868.1"/>
    <property type="molecule type" value="Genomic_DNA"/>
</dbReference>
<comment type="caution">
    <text evidence="2">The sequence shown here is derived from an EMBL/GenBank/DDBJ whole genome shotgun (WGS) entry which is preliminary data.</text>
</comment>
<gene>
    <name evidence="2" type="ORF">BOTCAL_0541g00060</name>
</gene>
<protein>
    <submittedName>
        <fullName evidence="2">Uncharacterized protein</fullName>
    </submittedName>
</protein>
<sequence length="155" mass="17917">MRRVSTSINNPHQLASRGSVHRPEVLEAEGKTLTIAWLQLPTCKKVTQLSWIAWDHQDRHNSKKPYEEEEWNLDAHRFDLSDNPEPRIVIDFALSVKRPKEEVIMEEYPPNPCVTPIDPEGLHDMTSQTSCTILNPSCIKFVFGFRPTLVILRYP</sequence>
<keyword evidence="3" id="KW-1185">Reference proteome</keyword>
<evidence type="ECO:0000256" key="1">
    <source>
        <dbReference type="SAM" id="MobiDB-lite"/>
    </source>
</evidence>
<dbReference type="Proteomes" id="UP000297299">
    <property type="component" value="Unassembled WGS sequence"/>
</dbReference>
<proteinExistence type="predicted"/>
<name>A0A4Y8CKB5_9HELO</name>
<evidence type="ECO:0000313" key="3">
    <source>
        <dbReference type="Proteomes" id="UP000297299"/>
    </source>
</evidence>